<proteinExistence type="predicted"/>
<evidence type="ECO:0000256" key="1">
    <source>
        <dbReference type="SAM" id="MobiDB-lite"/>
    </source>
</evidence>
<dbReference type="RefSeq" id="WP_167857455.1">
    <property type="nucleotide sequence ID" value="NZ_SIJK02000034.1"/>
</dbReference>
<dbReference type="Proteomes" id="UP001193081">
    <property type="component" value="Unassembled WGS sequence"/>
</dbReference>
<dbReference type="EMBL" id="SIJK02000034">
    <property type="protein sequence ID" value="MBP1467446.1"/>
    <property type="molecule type" value="Genomic_DNA"/>
</dbReference>
<gene>
    <name evidence="3" type="ORF">EYB53_017160</name>
</gene>
<evidence type="ECO:0000259" key="2">
    <source>
        <dbReference type="Pfam" id="PF13546"/>
    </source>
</evidence>
<feature type="non-terminal residue" evidence="3">
    <location>
        <position position="180"/>
    </location>
</feature>
<feature type="region of interest" description="Disordered" evidence="1">
    <location>
        <begin position="146"/>
        <end position="180"/>
    </location>
</feature>
<evidence type="ECO:0000313" key="4">
    <source>
        <dbReference type="Proteomes" id="UP001193081"/>
    </source>
</evidence>
<dbReference type="InterPro" id="IPR038721">
    <property type="entry name" value="IS701-like_DDE_dom"/>
</dbReference>
<comment type="caution">
    <text evidence="3">The sequence shown here is derived from an EMBL/GenBank/DDBJ whole genome shotgun (WGS) entry which is preliminary data.</text>
</comment>
<reference evidence="3 4" key="1">
    <citation type="submission" date="2021-03" db="EMBL/GenBank/DDBJ databases">
        <authorList>
            <person name="Grouzdev D.S."/>
        </authorList>
    </citation>
    <scope>NUCLEOTIDE SEQUENCE [LARGE SCALE GENOMIC DNA]</scope>
    <source>
        <strain evidence="3 4">M50-1</strain>
    </source>
</reference>
<accession>A0ABS4DDC4</accession>
<evidence type="ECO:0000313" key="3">
    <source>
        <dbReference type="EMBL" id="MBP1467446.1"/>
    </source>
</evidence>
<sequence>MRNPITLLVCLAPFVRLTTIRQLSRISQAILAMTGRVTMQGMARWSSTGGSYRTIQRFFATVLPWELLFWVFFRTHLHDPDDVYLVGGDETVVSKAGKQTHGLDRFFSSLAGKPVPGLAFFTLSLISVKQRRSFPIQVAQLFRARGEPASVPDATPPPVEPAPKRKPGRPRKDATPPPVD</sequence>
<name>A0ABS4DDC4_9CHLR</name>
<protein>
    <submittedName>
        <fullName evidence="3">Transposase</fullName>
    </submittedName>
</protein>
<dbReference type="Pfam" id="PF13546">
    <property type="entry name" value="DDE_5"/>
    <property type="match status" value="1"/>
</dbReference>
<keyword evidence="4" id="KW-1185">Reference proteome</keyword>
<organism evidence="3 4">
    <name type="scientific">Candidatus Chloroploca mongolica</name>
    <dbReference type="NCBI Taxonomy" id="2528176"/>
    <lineage>
        <taxon>Bacteria</taxon>
        <taxon>Bacillati</taxon>
        <taxon>Chloroflexota</taxon>
        <taxon>Chloroflexia</taxon>
        <taxon>Chloroflexales</taxon>
        <taxon>Chloroflexineae</taxon>
        <taxon>Oscillochloridaceae</taxon>
        <taxon>Candidatus Chloroploca</taxon>
    </lineage>
</organism>
<feature type="domain" description="Transposase IS701-like DDE" evidence="2">
    <location>
        <begin position="19"/>
        <end position="143"/>
    </location>
</feature>